<evidence type="ECO:0000256" key="4">
    <source>
        <dbReference type="ARBA" id="ARBA00022759"/>
    </source>
</evidence>
<sequence length="73" mass="7723">MPSLPVISASDAVRALQRLGFIVVRQRGSHIILRKGSQGCVVPNHREIKTGTLAGLLKQGGVSISDFINALSS</sequence>
<dbReference type="Proteomes" id="UP000249396">
    <property type="component" value="Unassembled WGS sequence"/>
</dbReference>
<keyword evidence="6" id="KW-0694">RNA-binding</keyword>
<evidence type="ECO:0000256" key="3">
    <source>
        <dbReference type="ARBA" id="ARBA00022722"/>
    </source>
</evidence>
<protein>
    <recommendedName>
        <fullName evidence="10">Addiction module toxin, HicA family</fullName>
    </recommendedName>
</protein>
<dbReference type="InterPro" id="IPR012933">
    <property type="entry name" value="HicA_mRNA_interferase"/>
</dbReference>
<keyword evidence="4" id="KW-0255">Endonuclease</keyword>
<keyword evidence="7" id="KW-0346">Stress response</keyword>
<dbReference type="GO" id="GO:0003729">
    <property type="term" value="F:mRNA binding"/>
    <property type="evidence" value="ECO:0007669"/>
    <property type="project" value="InterPro"/>
</dbReference>
<evidence type="ECO:0000313" key="9">
    <source>
        <dbReference type="Proteomes" id="UP000249396"/>
    </source>
</evidence>
<evidence type="ECO:0000313" key="8">
    <source>
        <dbReference type="EMBL" id="PZN87319.1"/>
    </source>
</evidence>
<reference evidence="8 9" key="1">
    <citation type="journal article" date="2018" name="Aquat. Microb. Ecol.">
        <title>Gammaproteobacterial methanotrophs dominate.</title>
        <authorList>
            <person name="Rissanen A.J."/>
            <person name="Saarenheimo J."/>
            <person name="Tiirola M."/>
            <person name="Peura S."/>
            <person name="Aalto S.L."/>
            <person name="Karvinen A."/>
            <person name="Nykanen H."/>
        </authorList>
    </citation>
    <scope>NUCLEOTIDE SEQUENCE [LARGE SCALE GENOMIC DNA]</scope>
    <source>
        <strain evidence="8">AMbin10</strain>
    </source>
</reference>
<dbReference type="EMBL" id="QJPH01000044">
    <property type="protein sequence ID" value="PZN87319.1"/>
    <property type="molecule type" value="Genomic_DNA"/>
</dbReference>
<evidence type="ECO:0008006" key="10">
    <source>
        <dbReference type="Google" id="ProtNLM"/>
    </source>
</evidence>
<name>A0A2W4S1I1_9GAMM</name>
<keyword evidence="3" id="KW-0540">Nuclease</keyword>
<evidence type="ECO:0000256" key="2">
    <source>
        <dbReference type="ARBA" id="ARBA00022649"/>
    </source>
</evidence>
<dbReference type="SUPFAM" id="SSF54786">
    <property type="entry name" value="YcfA/nrd intein domain"/>
    <property type="match status" value="1"/>
</dbReference>
<dbReference type="Gene3D" id="3.30.920.30">
    <property type="entry name" value="Hypothetical protein"/>
    <property type="match status" value="1"/>
</dbReference>
<keyword evidence="2" id="KW-1277">Toxin-antitoxin system</keyword>
<comment type="similarity">
    <text evidence="1">Belongs to the HicA mRNA interferase family.</text>
</comment>
<dbReference type="InterPro" id="IPR038570">
    <property type="entry name" value="HicA_sf"/>
</dbReference>
<dbReference type="AlphaFoldDB" id="A0A2W4S1I1"/>
<gene>
    <name evidence="8" type="ORF">DM484_00370</name>
</gene>
<evidence type="ECO:0000256" key="5">
    <source>
        <dbReference type="ARBA" id="ARBA00022801"/>
    </source>
</evidence>
<dbReference type="GO" id="GO:0004519">
    <property type="term" value="F:endonuclease activity"/>
    <property type="evidence" value="ECO:0007669"/>
    <property type="project" value="UniProtKB-KW"/>
</dbReference>
<dbReference type="Pfam" id="PF07927">
    <property type="entry name" value="HicA_toxin"/>
    <property type="match status" value="1"/>
</dbReference>
<evidence type="ECO:0000256" key="6">
    <source>
        <dbReference type="ARBA" id="ARBA00022884"/>
    </source>
</evidence>
<evidence type="ECO:0000256" key="7">
    <source>
        <dbReference type="ARBA" id="ARBA00023016"/>
    </source>
</evidence>
<accession>A0A2W4S1I1</accession>
<proteinExistence type="inferred from homology"/>
<dbReference type="GO" id="GO:0016787">
    <property type="term" value="F:hydrolase activity"/>
    <property type="evidence" value="ECO:0007669"/>
    <property type="project" value="UniProtKB-KW"/>
</dbReference>
<comment type="caution">
    <text evidence="8">The sequence shown here is derived from an EMBL/GenBank/DDBJ whole genome shotgun (WGS) entry which is preliminary data.</text>
</comment>
<organism evidence="8 9">
    <name type="scientific">Candidatus Methylumidiphilus alinenensis</name>
    <dbReference type="NCBI Taxonomy" id="2202197"/>
    <lineage>
        <taxon>Bacteria</taxon>
        <taxon>Pseudomonadati</taxon>
        <taxon>Pseudomonadota</taxon>
        <taxon>Gammaproteobacteria</taxon>
        <taxon>Methylococcales</taxon>
        <taxon>Candidatus Methylumidiphilus</taxon>
    </lineage>
</organism>
<keyword evidence="5" id="KW-0378">Hydrolase</keyword>
<evidence type="ECO:0000256" key="1">
    <source>
        <dbReference type="ARBA" id="ARBA00006620"/>
    </source>
</evidence>